<sequence>MPDMIEEIRTASREMVRQLGFMGGQFAGTDLSPSAVHSLIEIGAGRARSARDLSRILRLGKSSVSRMLARLVRMGDLIESADPDDGRLKVLHLTETGQMRVQAIHAFGRGQVAGALSRLTPEDAAAVVQGLSLYAEALAPGTAAPIHIVQGYRSGMIGAITAMHARHYARAWGFGQGFEAVVAQGLSEFCTRLDMPGNGIWLALRGDEIVGSVAIDGQDMGPGVAHLRWFLMEDGLRGGGAGRGLLAAALAHVDGLAFAETRLWTFAGLAAARHLYETSGFTLQDERQGNQWGTEVLEQLFVRRVPTP</sequence>
<dbReference type="PROSITE" id="PS50995">
    <property type="entry name" value="HTH_MARR_2"/>
    <property type="match status" value="1"/>
</dbReference>
<evidence type="ECO:0000256" key="1">
    <source>
        <dbReference type="ARBA" id="ARBA00022679"/>
    </source>
</evidence>
<dbReference type="SUPFAM" id="SSF55729">
    <property type="entry name" value="Acyl-CoA N-acyltransferases (Nat)"/>
    <property type="match status" value="1"/>
</dbReference>
<dbReference type="SUPFAM" id="SSF46785">
    <property type="entry name" value="Winged helix' DNA-binding domain"/>
    <property type="match status" value="1"/>
</dbReference>
<accession>A0A1N7LLJ9</accession>
<dbReference type="Proteomes" id="UP000186141">
    <property type="component" value="Unassembled WGS sequence"/>
</dbReference>
<proteinExistence type="predicted"/>
<dbReference type="PROSITE" id="PS51186">
    <property type="entry name" value="GNAT"/>
    <property type="match status" value="1"/>
</dbReference>
<evidence type="ECO:0000259" key="3">
    <source>
        <dbReference type="PROSITE" id="PS51186"/>
    </source>
</evidence>
<dbReference type="InterPro" id="IPR036390">
    <property type="entry name" value="WH_DNA-bd_sf"/>
</dbReference>
<evidence type="ECO:0000313" key="4">
    <source>
        <dbReference type="EMBL" id="SIS74611.1"/>
    </source>
</evidence>
<reference evidence="4 5" key="1">
    <citation type="submission" date="2017-01" db="EMBL/GenBank/DDBJ databases">
        <authorList>
            <person name="Mah S.A."/>
            <person name="Swanson W.J."/>
            <person name="Moy G.W."/>
            <person name="Vacquier V.D."/>
        </authorList>
    </citation>
    <scope>NUCLEOTIDE SEQUENCE [LARGE SCALE GENOMIC DNA]</scope>
    <source>
        <strain evidence="4 5">DSM 26375</strain>
    </source>
</reference>
<dbReference type="InterPro" id="IPR036388">
    <property type="entry name" value="WH-like_DNA-bd_sf"/>
</dbReference>
<dbReference type="InterPro" id="IPR000182">
    <property type="entry name" value="GNAT_dom"/>
</dbReference>
<dbReference type="RefSeq" id="WP_076529241.1">
    <property type="nucleotide sequence ID" value="NZ_BMEH01000002.1"/>
</dbReference>
<dbReference type="STRING" id="1086013.SAMN05421774_1021"/>
<dbReference type="InterPro" id="IPR050769">
    <property type="entry name" value="NAT_camello-type"/>
</dbReference>
<dbReference type="Pfam" id="PF13463">
    <property type="entry name" value="HTH_27"/>
    <property type="match status" value="1"/>
</dbReference>
<dbReference type="PANTHER" id="PTHR13947">
    <property type="entry name" value="GNAT FAMILY N-ACETYLTRANSFERASE"/>
    <property type="match status" value="1"/>
</dbReference>
<evidence type="ECO:0000259" key="2">
    <source>
        <dbReference type="PROSITE" id="PS50995"/>
    </source>
</evidence>
<dbReference type="PANTHER" id="PTHR13947:SF37">
    <property type="entry name" value="LD18367P"/>
    <property type="match status" value="1"/>
</dbReference>
<dbReference type="GO" id="GO:0003700">
    <property type="term" value="F:DNA-binding transcription factor activity"/>
    <property type="evidence" value="ECO:0007669"/>
    <property type="project" value="InterPro"/>
</dbReference>
<dbReference type="GO" id="GO:0008080">
    <property type="term" value="F:N-acetyltransferase activity"/>
    <property type="evidence" value="ECO:0007669"/>
    <property type="project" value="InterPro"/>
</dbReference>
<keyword evidence="1 4" id="KW-0808">Transferase</keyword>
<keyword evidence="5" id="KW-1185">Reference proteome</keyword>
<dbReference type="Gene3D" id="1.10.10.10">
    <property type="entry name" value="Winged helix-like DNA-binding domain superfamily/Winged helix DNA-binding domain"/>
    <property type="match status" value="1"/>
</dbReference>
<dbReference type="AlphaFoldDB" id="A0A1N7LLJ9"/>
<dbReference type="Gene3D" id="3.40.630.30">
    <property type="match status" value="1"/>
</dbReference>
<evidence type="ECO:0000313" key="5">
    <source>
        <dbReference type="Proteomes" id="UP000186141"/>
    </source>
</evidence>
<feature type="domain" description="N-acetyltransferase" evidence="3">
    <location>
        <begin position="158"/>
        <end position="303"/>
    </location>
</feature>
<dbReference type="Pfam" id="PF00583">
    <property type="entry name" value="Acetyltransf_1"/>
    <property type="match status" value="1"/>
</dbReference>
<feature type="domain" description="HTH marR-type" evidence="2">
    <location>
        <begin position="1"/>
        <end position="136"/>
    </location>
</feature>
<name>A0A1N7LLJ9_9RHOB</name>
<dbReference type="OrthoDB" id="273614at2"/>
<gene>
    <name evidence="4" type="ORF">SAMN05421774_1021</name>
</gene>
<organism evidence="4 5">
    <name type="scientific">Gemmobacter megaterium</name>
    <dbReference type="NCBI Taxonomy" id="1086013"/>
    <lineage>
        <taxon>Bacteria</taxon>
        <taxon>Pseudomonadati</taxon>
        <taxon>Pseudomonadota</taxon>
        <taxon>Alphaproteobacteria</taxon>
        <taxon>Rhodobacterales</taxon>
        <taxon>Paracoccaceae</taxon>
        <taxon>Gemmobacter</taxon>
    </lineage>
</organism>
<dbReference type="InterPro" id="IPR000835">
    <property type="entry name" value="HTH_MarR-typ"/>
</dbReference>
<protein>
    <submittedName>
        <fullName evidence="4">Transcriptional regulator, MarR family with acetyltransferase activity</fullName>
    </submittedName>
</protein>
<dbReference type="SMART" id="SM00347">
    <property type="entry name" value="HTH_MARR"/>
    <property type="match status" value="1"/>
</dbReference>
<dbReference type="InterPro" id="IPR016181">
    <property type="entry name" value="Acyl_CoA_acyltransferase"/>
</dbReference>
<dbReference type="EMBL" id="FTOT01000002">
    <property type="protein sequence ID" value="SIS74611.1"/>
    <property type="molecule type" value="Genomic_DNA"/>
</dbReference>